<feature type="domain" description="Ig-like" evidence="5">
    <location>
        <begin position="104"/>
        <end position="213"/>
    </location>
</feature>
<dbReference type="InterPro" id="IPR013783">
    <property type="entry name" value="Ig-like_fold"/>
</dbReference>
<dbReference type="Pfam" id="PF00047">
    <property type="entry name" value="ig"/>
    <property type="match status" value="1"/>
</dbReference>
<evidence type="ECO:0000259" key="4">
    <source>
        <dbReference type="PROSITE" id="PS50041"/>
    </source>
</evidence>
<dbReference type="PANTHER" id="PTHR22799">
    <property type="entry name" value="TETRANECTIN-RELATED"/>
    <property type="match status" value="1"/>
</dbReference>
<evidence type="ECO:0000313" key="6">
    <source>
        <dbReference type="EMBL" id="CAG2235690.1"/>
    </source>
</evidence>
<sequence>MLTIYDLILGLELITIELQGTLTCPAGWNSIDLKCYKMSHQSLTFWNAREYCNNHNADVIMPKTTEENNAMKTLLRQVNRTWLWNDGTKLNSANEHWDTEYDEPNGFTIENCVVDHTRTEKWLDISCNWENRAVCQLKDVIVNEGDSVQLTCGVNNMQTSWTRSVNNTSVILSEYANGVSLTNLVFDNVKWSDQGNYECSFTNTEGLHETTVTRLFKKTGILGIDNTTKSNKRDLFKELELVIRQIQDELKVNKTKLSSAIRKLTSAKDDRKSSQSIGYFGAVFISVVFGMVVLIDIVMLKQHIENIWKKVLRHEDKEN</sequence>
<dbReference type="SMART" id="SM00408">
    <property type="entry name" value="IGc2"/>
    <property type="match status" value="1"/>
</dbReference>
<dbReference type="EMBL" id="CAJPWZ010002323">
    <property type="protein sequence ID" value="CAG2235690.1"/>
    <property type="molecule type" value="Genomic_DNA"/>
</dbReference>
<evidence type="ECO:0000259" key="5">
    <source>
        <dbReference type="PROSITE" id="PS50835"/>
    </source>
</evidence>
<dbReference type="InterPro" id="IPR001304">
    <property type="entry name" value="C-type_lectin-like"/>
</dbReference>
<feature type="transmembrane region" description="Helical" evidence="3">
    <location>
        <begin position="277"/>
        <end position="300"/>
    </location>
</feature>
<evidence type="ECO:0000256" key="3">
    <source>
        <dbReference type="SAM" id="Phobius"/>
    </source>
</evidence>
<dbReference type="Proteomes" id="UP000683360">
    <property type="component" value="Unassembled WGS sequence"/>
</dbReference>
<keyword evidence="1" id="KW-0430">Lectin</keyword>
<dbReference type="PROSITE" id="PS00615">
    <property type="entry name" value="C_TYPE_LECTIN_1"/>
    <property type="match status" value="1"/>
</dbReference>
<dbReference type="SMART" id="SM00034">
    <property type="entry name" value="CLECT"/>
    <property type="match status" value="1"/>
</dbReference>
<feature type="domain" description="C-type lectin" evidence="4">
    <location>
        <begin position="31"/>
        <end position="136"/>
    </location>
</feature>
<evidence type="ECO:0000313" key="7">
    <source>
        <dbReference type="Proteomes" id="UP000683360"/>
    </source>
</evidence>
<accession>A0A8S3TPR3</accession>
<keyword evidence="3" id="KW-1133">Transmembrane helix</keyword>
<dbReference type="CDD" id="cd00037">
    <property type="entry name" value="CLECT"/>
    <property type="match status" value="1"/>
</dbReference>
<dbReference type="InterPro" id="IPR003598">
    <property type="entry name" value="Ig_sub2"/>
</dbReference>
<dbReference type="InterPro" id="IPR016186">
    <property type="entry name" value="C-type_lectin-like/link_sf"/>
</dbReference>
<comment type="caution">
    <text evidence="6">The sequence shown here is derived from an EMBL/GenBank/DDBJ whole genome shotgun (WGS) entry which is preliminary data.</text>
</comment>
<dbReference type="PROSITE" id="PS50041">
    <property type="entry name" value="C_TYPE_LECTIN_2"/>
    <property type="match status" value="1"/>
</dbReference>
<keyword evidence="3" id="KW-0812">Transmembrane</keyword>
<name>A0A8S3TPR3_MYTED</name>
<protein>
    <submittedName>
        <fullName evidence="6">Uncharacterized protein</fullName>
    </submittedName>
</protein>
<evidence type="ECO:0000256" key="2">
    <source>
        <dbReference type="ARBA" id="ARBA00023157"/>
    </source>
</evidence>
<dbReference type="InterPro" id="IPR003599">
    <property type="entry name" value="Ig_sub"/>
</dbReference>
<keyword evidence="7" id="KW-1185">Reference proteome</keyword>
<dbReference type="OrthoDB" id="6071987at2759"/>
<dbReference type="SUPFAM" id="SSF48726">
    <property type="entry name" value="Immunoglobulin"/>
    <property type="match status" value="1"/>
</dbReference>
<dbReference type="SUPFAM" id="SSF56436">
    <property type="entry name" value="C-type lectin-like"/>
    <property type="match status" value="1"/>
</dbReference>
<organism evidence="6 7">
    <name type="scientific">Mytilus edulis</name>
    <name type="common">Blue mussel</name>
    <dbReference type="NCBI Taxonomy" id="6550"/>
    <lineage>
        <taxon>Eukaryota</taxon>
        <taxon>Metazoa</taxon>
        <taxon>Spiralia</taxon>
        <taxon>Lophotrochozoa</taxon>
        <taxon>Mollusca</taxon>
        <taxon>Bivalvia</taxon>
        <taxon>Autobranchia</taxon>
        <taxon>Pteriomorphia</taxon>
        <taxon>Mytilida</taxon>
        <taxon>Mytiloidea</taxon>
        <taxon>Mytilidae</taxon>
        <taxon>Mytilinae</taxon>
        <taxon>Mytilus</taxon>
    </lineage>
</organism>
<dbReference type="InterPro" id="IPR036179">
    <property type="entry name" value="Ig-like_dom_sf"/>
</dbReference>
<keyword evidence="2" id="KW-1015">Disulfide bond</keyword>
<dbReference type="InterPro" id="IPR051663">
    <property type="entry name" value="CLec_Tetranectin-domain"/>
</dbReference>
<dbReference type="SMART" id="SM00409">
    <property type="entry name" value="IG"/>
    <property type="match status" value="1"/>
</dbReference>
<dbReference type="PROSITE" id="PS50835">
    <property type="entry name" value="IG_LIKE"/>
    <property type="match status" value="1"/>
</dbReference>
<dbReference type="AlphaFoldDB" id="A0A8S3TPR3"/>
<dbReference type="Gene3D" id="2.60.40.10">
    <property type="entry name" value="Immunoglobulins"/>
    <property type="match status" value="1"/>
</dbReference>
<gene>
    <name evidence="6" type="ORF">MEDL_48148</name>
</gene>
<proteinExistence type="predicted"/>
<dbReference type="InterPro" id="IPR016187">
    <property type="entry name" value="CTDL_fold"/>
</dbReference>
<dbReference type="Gene3D" id="3.10.100.10">
    <property type="entry name" value="Mannose-Binding Protein A, subunit A"/>
    <property type="match status" value="1"/>
</dbReference>
<dbReference type="InterPro" id="IPR018378">
    <property type="entry name" value="C-type_lectin_CS"/>
</dbReference>
<dbReference type="InterPro" id="IPR007110">
    <property type="entry name" value="Ig-like_dom"/>
</dbReference>
<dbReference type="GO" id="GO:0030246">
    <property type="term" value="F:carbohydrate binding"/>
    <property type="evidence" value="ECO:0007669"/>
    <property type="project" value="UniProtKB-KW"/>
</dbReference>
<reference evidence="6" key="1">
    <citation type="submission" date="2021-03" db="EMBL/GenBank/DDBJ databases">
        <authorList>
            <person name="Bekaert M."/>
        </authorList>
    </citation>
    <scope>NUCLEOTIDE SEQUENCE</scope>
</reference>
<dbReference type="InterPro" id="IPR013151">
    <property type="entry name" value="Immunoglobulin_dom"/>
</dbReference>
<keyword evidence="3" id="KW-0472">Membrane</keyword>
<dbReference type="Pfam" id="PF00059">
    <property type="entry name" value="Lectin_C"/>
    <property type="match status" value="1"/>
</dbReference>
<evidence type="ECO:0000256" key="1">
    <source>
        <dbReference type="ARBA" id="ARBA00022734"/>
    </source>
</evidence>
<dbReference type="PANTHER" id="PTHR22799:SF6">
    <property type="entry name" value="C-TYPE LECTIN DOMAIN FAMILY 4 MEMBER M-LIKE"/>
    <property type="match status" value="1"/>
</dbReference>